<sequence>MKKELVNSKIDRQNILNNNLAINQIQEQIGMKGFKFEGKIWFTKEEVTNFFEVTRKTIDNYLESNEEELRKNGYEIFTGKRLKEAKEEFKREIDYPLFGQENGLLKAKSNLGMFDFRSFLNLGMILKESKKAVKLRQIILDITIDTINKKTGGNTKYINKRDIEFLESSFKGENYRQKFTDALKNYVDMGNIKYPIFTDKVYEVAFLEKAKEYKKILNLKAKDNLRETFYTEVLNAIACIENGIADELEKKSQILGRKLNQVETEDIFNEVGNNSFLKPQIEDIRNKMASRDLCFRDAYHNKLEKYISEVGIEDFEKFIGEKSKDFEEILKDTSDVIKRLKNK</sequence>
<reference evidence="1 2" key="1">
    <citation type="journal article" date="2021" name="Nat. Commun.">
        <title>Reductive evolution and unique predatory mode in the CPR bacterium Vampirococcus lugosii.</title>
        <authorList>
            <person name="Moreira D."/>
            <person name="Zivanovic Y."/>
            <person name="Lopez-Archilla A.I."/>
            <person name="Iniesto M."/>
            <person name="Lopez-Garcia P."/>
        </authorList>
    </citation>
    <scope>NUCLEOTIDE SEQUENCE [LARGE SCALE GENOMIC DNA]</scope>
    <source>
        <strain evidence="1">Chiprana</strain>
    </source>
</reference>
<keyword evidence="1" id="KW-0238">DNA-binding</keyword>
<dbReference type="GO" id="GO:0003677">
    <property type="term" value="F:DNA binding"/>
    <property type="evidence" value="ECO:0007669"/>
    <property type="project" value="UniProtKB-KW"/>
</dbReference>
<name>A0ABS5QK58_9BACT</name>
<proteinExistence type="predicted"/>
<evidence type="ECO:0000313" key="2">
    <source>
        <dbReference type="Proteomes" id="UP000680365"/>
    </source>
</evidence>
<organism evidence="1 2">
    <name type="scientific">Candidatus Vampirococcus lugosii</name>
    <dbReference type="NCBI Taxonomy" id="2789015"/>
    <lineage>
        <taxon>Bacteria</taxon>
        <taxon>Candidatus Absconditibacteriota</taxon>
        <taxon>Vampirococcus</taxon>
    </lineage>
</organism>
<accession>A0ABS5QK58</accession>
<dbReference type="RefSeq" id="WP_213348296.1">
    <property type="nucleotide sequence ID" value="NZ_JAEDAM010000007.1"/>
</dbReference>
<gene>
    <name evidence="1" type="ORF">VAMP_11n17</name>
</gene>
<keyword evidence="2" id="KW-1185">Reference proteome</keyword>
<protein>
    <submittedName>
        <fullName evidence="1">DNA-binding protein</fullName>
    </submittedName>
</protein>
<dbReference type="Proteomes" id="UP000680365">
    <property type="component" value="Unassembled WGS sequence"/>
</dbReference>
<evidence type="ECO:0000313" key="1">
    <source>
        <dbReference type="EMBL" id="MBS8121612.1"/>
    </source>
</evidence>
<comment type="caution">
    <text evidence="1">The sequence shown here is derived from an EMBL/GenBank/DDBJ whole genome shotgun (WGS) entry which is preliminary data.</text>
</comment>
<dbReference type="EMBL" id="JAEDAM010000007">
    <property type="protein sequence ID" value="MBS8121612.1"/>
    <property type="molecule type" value="Genomic_DNA"/>
</dbReference>